<proteinExistence type="predicted"/>
<dbReference type="RefSeq" id="WP_311400908.1">
    <property type="nucleotide sequence ID" value="NZ_JAVRBG010000003.1"/>
</dbReference>
<protein>
    <submittedName>
        <fullName evidence="1">Uncharacterized protein</fullName>
    </submittedName>
</protein>
<evidence type="ECO:0000313" key="2">
    <source>
        <dbReference type="Proteomes" id="UP001182991"/>
    </source>
</evidence>
<dbReference type="Gene3D" id="3.90.175.10">
    <property type="entry name" value="Diphtheria Toxin, domain 1"/>
    <property type="match status" value="1"/>
</dbReference>
<dbReference type="EMBL" id="JAVRBG010000003">
    <property type="protein sequence ID" value="MDT0293960.1"/>
    <property type="molecule type" value="Genomic_DNA"/>
</dbReference>
<sequence>MLLQFSGFHGTSVNAAKQIVSSNYESSIGDDEWLGNGVYFFVNGISSKPEEQAKKWSIAEAWDKNKQVNKYKSYCVINSVIEVEEENFLDLTKEEGVELLTYISDCFERKIKKLNKRFKPIDGLLVNLARDEGILPIDVVKGNFYIKFAKERIKNITLRTSNCTICTVYEPTKNITSSNIIEIGDIKDETKKRYKESNRPIL</sequence>
<evidence type="ECO:0000313" key="1">
    <source>
        <dbReference type="EMBL" id="MDT0293960.1"/>
    </source>
</evidence>
<comment type="caution">
    <text evidence="1">The sequence shown here is derived from an EMBL/GenBank/DDBJ whole genome shotgun (WGS) entry which is preliminary data.</text>
</comment>
<reference evidence="2" key="1">
    <citation type="submission" date="2023-07" db="EMBL/GenBank/DDBJ databases">
        <title>Isolating and identifying novel microbial strains from the Mariana Trench.</title>
        <authorList>
            <person name="Fu H."/>
        </authorList>
    </citation>
    <scope>NUCLEOTIDE SEQUENCE [LARGE SCALE GENOMIC DNA]</scope>
    <source>
        <strain evidence="2">T-y2</strain>
    </source>
</reference>
<dbReference type="Proteomes" id="UP001182991">
    <property type="component" value="Unassembled WGS sequence"/>
</dbReference>
<name>A0ABU2KGW5_9FLAO</name>
<keyword evidence="2" id="KW-1185">Reference proteome</keyword>
<organism evidence="1 2">
    <name type="scientific">Mesonia ostreae</name>
    <dbReference type="NCBI Taxonomy" id="861110"/>
    <lineage>
        <taxon>Bacteria</taxon>
        <taxon>Pseudomonadati</taxon>
        <taxon>Bacteroidota</taxon>
        <taxon>Flavobacteriia</taxon>
        <taxon>Flavobacteriales</taxon>
        <taxon>Flavobacteriaceae</taxon>
        <taxon>Mesonia</taxon>
    </lineage>
</organism>
<accession>A0ABU2KGW5</accession>
<gene>
    <name evidence="1" type="ORF">RLT85_04875</name>
</gene>
<dbReference type="SUPFAM" id="SSF56399">
    <property type="entry name" value="ADP-ribosylation"/>
    <property type="match status" value="1"/>
</dbReference>